<evidence type="ECO:0008006" key="9">
    <source>
        <dbReference type="Google" id="ProtNLM"/>
    </source>
</evidence>
<dbReference type="InterPro" id="IPR013249">
    <property type="entry name" value="RNA_pol_sigma70_r4_t2"/>
</dbReference>
<dbReference type="InterPro" id="IPR007627">
    <property type="entry name" value="RNA_pol_sigma70_r2"/>
</dbReference>
<keyword evidence="3" id="KW-0731">Sigma factor</keyword>
<dbReference type="SUPFAM" id="SSF88946">
    <property type="entry name" value="Sigma2 domain of RNA polymerase sigma factors"/>
    <property type="match status" value="1"/>
</dbReference>
<dbReference type="OrthoDB" id="655312at2"/>
<evidence type="ECO:0000256" key="4">
    <source>
        <dbReference type="ARBA" id="ARBA00023163"/>
    </source>
</evidence>
<dbReference type="PANTHER" id="PTHR43133">
    <property type="entry name" value="RNA POLYMERASE ECF-TYPE SIGMA FACTO"/>
    <property type="match status" value="1"/>
</dbReference>
<sequence length="205" mass="23759">MPPKLLATVIPYNEQQLLNGLRQGDQACFDQLYSLYSERLFVNLLKLVKHPETAEEILQDIFIVVWEKRNTIDIHTSIRAYLFRIGENKVYDFYRKARRDKVLYAHVKAAASEQYTHIEESLLFRENEQLLQAAVASLPPTRRQVFELCKLQGQTYEQVSNLLGISTSTVNDHIVKATRSIRQYFYSHDNSAGALLLFAAWLAHK</sequence>
<dbReference type="InterPro" id="IPR013325">
    <property type="entry name" value="RNA_pol_sigma_r2"/>
</dbReference>
<dbReference type="GO" id="GO:0006352">
    <property type="term" value="P:DNA-templated transcription initiation"/>
    <property type="evidence" value="ECO:0007669"/>
    <property type="project" value="InterPro"/>
</dbReference>
<keyword evidence="8" id="KW-1185">Reference proteome</keyword>
<evidence type="ECO:0000256" key="3">
    <source>
        <dbReference type="ARBA" id="ARBA00023082"/>
    </source>
</evidence>
<organism evidence="7 8">
    <name type="scientific">Niastella vici</name>
    <dbReference type="NCBI Taxonomy" id="1703345"/>
    <lineage>
        <taxon>Bacteria</taxon>
        <taxon>Pseudomonadati</taxon>
        <taxon>Bacteroidota</taxon>
        <taxon>Chitinophagia</taxon>
        <taxon>Chitinophagales</taxon>
        <taxon>Chitinophagaceae</taxon>
        <taxon>Niastella</taxon>
    </lineage>
</organism>
<gene>
    <name evidence="7" type="ORF">A3860_16415</name>
</gene>
<evidence type="ECO:0000313" key="8">
    <source>
        <dbReference type="Proteomes" id="UP000192796"/>
    </source>
</evidence>
<dbReference type="Proteomes" id="UP000192796">
    <property type="component" value="Unassembled WGS sequence"/>
</dbReference>
<evidence type="ECO:0000313" key="7">
    <source>
        <dbReference type="EMBL" id="OQP65253.1"/>
    </source>
</evidence>
<feature type="domain" description="RNA polymerase sigma factor 70 region 4 type 2" evidence="6">
    <location>
        <begin position="129"/>
        <end position="177"/>
    </location>
</feature>
<dbReference type="EMBL" id="LVYD01000024">
    <property type="protein sequence ID" value="OQP65253.1"/>
    <property type="molecule type" value="Genomic_DNA"/>
</dbReference>
<dbReference type="AlphaFoldDB" id="A0A1V9G3Q5"/>
<name>A0A1V9G3Q5_9BACT</name>
<accession>A0A1V9G3Q5</accession>
<dbReference type="PANTHER" id="PTHR43133:SF46">
    <property type="entry name" value="RNA POLYMERASE SIGMA-70 FACTOR ECF SUBFAMILY"/>
    <property type="match status" value="1"/>
</dbReference>
<dbReference type="Gene3D" id="1.10.1740.10">
    <property type="match status" value="1"/>
</dbReference>
<dbReference type="Gene3D" id="1.10.10.10">
    <property type="entry name" value="Winged helix-like DNA-binding domain superfamily/Winged helix DNA-binding domain"/>
    <property type="match status" value="1"/>
</dbReference>
<evidence type="ECO:0000259" key="5">
    <source>
        <dbReference type="Pfam" id="PF04542"/>
    </source>
</evidence>
<evidence type="ECO:0000256" key="1">
    <source>
        <dbReference type="ARBA" id="ARBA00010641"/>
    </source>
</evidence>
<protein>
    <recommendedName>
        <fullName evidence="9">HTH luxR-type domain-containing protein</fullName>
    </recommendedName>
</protein>
<dbReference type="InterPro" id="IPR014284">
    <property type="entry name" value="RNA_pol_sigma-70_dom"/>
</dbReference>
<proteinExistence type="inferred from homology"/>
<evidence type="ECO:0000259" key="6">
    <source>
        <dbReference type="Pfam" id="PF08281"/>
    </source>
</evidence>
<dbReference type="STRING" id="1703345.A3860_16415"/>
<dbReference type="NCBIfam" id="TIGR02985">
    <property type="entry name" value="Sig70_bacteroi1"/>
    <property type="match status" value="1"/>
</dbReference>
<dbReference type="GO" id="GO:0016987">
    <property type="term" value="F:sigma factor activity"/>
    <property type="evidence" value="ECO:0007669"/>
    <property type="project" value="UniProtKB-KW"/>
</dbReference>
<dbReference type="InterPro" id="IPR036388">
    <property type="entry name" value="WH-like_DNA-bd_sf"/>
</dbReference>
<dbReference type="InterPro" id="IPR013324">
    <property type="entry name" value="RNA_pol_sigma_r3/r4-like"/>
</dbReference>
<reference evidence="7 8" key="1">
    <citation type="submission" date="2016-03" db="EMBL/GenBank/DDBJ databases">
        <title>Niastella vici sp. nov., isolated from farmland soil.</title>
        <authorList>
            <person name="Chen L."/>
            <person name="Wang D."/>
            <person name="Yang S."/>
            <person name="Wang G."/>
        </authorList>
    </citation>
    <scope>NUCLEOTIDE SEQUENCE [LARGE SCALE GENOMIC DNA]</scope>
    <source>
        <strain evidence="7 8">DJ57</strain>
    </source>
</reference>
<feature type="domain" description="RNA polymerase sigma-70 region 2" evidence="5">
    <location>
        <begin position="32"/>
        <end position="99"/>
    </location>
</feature>
<evidence type="ECO:0000256" key="2">
    <source>
        <dbReference type="ARBA" id="ARBA00023015"/>
    </source>
</evidence>
<dbReference type="Pfam" id="PF08281">
    <property type="entry name" value="Sigma70_r4_2"/>
    <property type="match status" value="1"/>
</dbReference>
<comment type="similarity">
    <text evidence="1">Belongs to the sigma-70 factor family. ECF subfamily.</text>
</comment>
<comment type="caution">
    <text evidence="7">The sequence shown here is derived from an EMBL/GenBank/DDBJ whole genome shotgun (WGS) entry which is preliminary data.</text>
</comment>
<keyword evidence="2" id="KW-0805">Transcription regulation</keyword>
<dbReference type="SUPFAM" id="SSF88659">
    <property type="entry name" value="Sigma3 and sigma4 domains of RNA polymerase sigma factors"/>
    <property type="match status" value="1"/>
</dbReference>
<dbReference type="Pfam" id="PF04542">
    <property type="entry name" value="Sigma70_r2"/>
    <property type="match status" value="1"/>
</dbReference>
<keyword evidence="4" id="KW-0804">Transcription</keyword>
<dbReference type="GO" id="GO:0003677">
    <property type="term" value="F:DNA binding"/>
    <property type="evidence" value="ECO:0007669"/>
    <property type="project" value="InterPro"/>
</dbReference>
<dbReference type="InterPro" id="IPR039425">
    <property type="entry name" value="RNA_pol_sigma-70-like"/>
</dbReference>
<dbReference type="NCBIfam" id="TIGR02937">
    <property type="entry name" value="sigma70-ECF"/>
    <property type="match status" value="1"/>
</dbReference>
<dbReference type="InterPro" id="IPR014327">
    <property type="entry name" value="RNA_pol_sigma70_bacteroid"/>
</dbReference>